<name>A0ACB7ZAJ1_9ERIC</name>
<comment type="caution">
    <text evidence="1">The sequence shown here is derived from an EMBL/GenBank/DDBJ whole genome shotgun (WGS) entry which is preliminary data.</text>
</comment>
<dbReference type="Proteomes" id="UP000828048">
    <property type="component" value="Chromosome 12"/>
</dbReference>
<proteinExistence type="predicted"/>
<sequence length="555" mass="63091">MATGRKRKGFSDKEVNAFEDEKNQYLGRPITDLPTGISLNILVRLSVKRILICKRVCITWRNLISSPEFAKLHFARGEAFPLIRSSAPSRVSRTLYLVEPPEHCSGFDLGCDGPIKMKLDTKLKIPLYDEESVIKDVEMDPPPKSGVKLRAEYHELKVVNSCNGLLCLCEPSKDFGIITEWRNPIAVCNPITCEFINLPDPIEWDEDRERSLSIHCGLGFSPKMNQYKVIRICEPIFSKERERGSMTEIHTLGTGSWKRVSNVPSSLHCNLGSPTYLNGSLHWLCSGEKGSNSIVSFNFDIEKFQSVPPPPFKLCKSVMDMNWEMVLGVLRGCLCICDGSGFEKLKIWVMKEYGVKESWSKEFCFITQTNEGRWIYGKYDPICYLSNGAIVLFHNFSGALFYHDPKKHGFKFLKPQYGYKSKFEAIAHIPSFMSLKDAVKGHNMAVLPTKSRCAEFKLQGECKDMFLVEEDPAMTWWGDFVEKANMQVGDLITVSYLDRTGPQGREPRFEFRIANPVIEENGVLEPQIANPVIEDNGILEPHIPEILNLFQYLII</sequence>
<reference evidence="1 2" key="1">
    <citation type="journal article" date="2021" name="Hortic Res">
        <title>High-quality reference genome and annotation aids understanding of berry development for evergreen blueberry (Vaccinium darrowii).</title>
        <authorList>
            <person name="Yu J."/>
            <person name="Hulse-Kemp A.M."/>
            <person name="Babiker E."/>
            <person name="Staton M."/>
        </authorList>
    </citation>
    <scope>NUCLEOTIDE SEQUENCE [LARGE SCALE GENOMIC DNA]</scope>
    <source>
        <strain evidence="2">cv. NJ 8807/NJ 8810</strain>
        <tissue evidence="1">Young leaf</tissue>
    </source>
</reference>
<evidence type="ECO:0000313" key="1">
    <source>
        <dbReference type="EMBL" id="KAH7862457.1"/>
    </source>
</evidence>
<organism evidence="1 2">
    <name type="scientific">Vaccinium darrowii</name>
    <dbReference type="NCBI Taxonomy" id="229202"/>
    <lineage>
        <taxon>Eukaryota</taxon>
        <taxon>Viridiplantae</taxon>
        <taxon>Streptophyta</taxon>
        <taxon>Embryophyta</taxon>
        <taxon>Tracheophyta</taxon>
        <taxon>Spermatophyta</taxon>
        <taxon>Magnoliopsida</taxon>
        <taxon>eudicotyledons</taxon>
        <taxon>Gunneridae</taxon>
        <taxon>Pentapetalae</taxon>
        <taxon>asterids</taxon>
        <taxon>Ericales</taxon>
        <taxon>Ericaceae</taxon>
        <taxon>Vaccinioideae</taxon>
        <taxon>Vaccinieae</taxon>
        <taxon>Vaccinium</taxon>
    </lineage>
</organism>
<keyword evidence="2" id="KW-1185">Reference proteome</keyword>
<evidence type="ECO:0000313" key="2">
    <source>
        <dbReference type="Proteomes" id="UP000828048"/>
    </source>
</evidence>
<gene>
    <name evidence="1" type="ORF">Vadar_005065</name>
</gene>
<accession>A0ACB7ZAJ1</accession>
<protein>
    <submittedName>
        <fullName evidence="1">Uncharacterized protein</fullName>
    </submittedName>
</protein>
<dbReference type="EMBL" id="CM037162">
    <property type="protein sequence ID" value="KAH7862457.1"/>
    <property type="molecule type" value="Genomic_DNA"/>
</dbReference>